<gene>
    <name evidence="5" type="ORF">Poli38472_007260</name>
</gene>
<feature type="domain" description="NADP-dependent oxidoreductase" evidence="4">
    <location>
        <begin position="41"/>
        <end position="337"/>
    </location>
</feature>
<dbReference type="PANTHER" id="PTHR43150">
    <property type="entry name" value="HYPERKINETIC, ISOFORM M"/>
    <property type="match status" value="1"/>
</dbReference>
<accession>A0A8K1FD68</accession>
<keyword evidence="6" id="KW-1185">Reference proteome</keyword>
<dbReference type="AlphaFoldDB" id="A0A8K1FD68"/>
<dbReference type="SUPFAM" id="SSF51430">
    <property type="entry name" value="NAD(P)-linked oxidoreductase"/>
    <property type="match status" value="1"/>
</dbReference>
<keyword evidence="3" id="KW-0560">Oxidoreductase</keyword>
<evidence type="ECO:0000313" key="6">
    <source>
        <dbReference type="Proteomes" id="UP000794436"/>
    </source>
</evidence>
<organism evidence="5 6">
    <name type="scientific">Pythium oligandrum</name>
    <name type="common">Mycoparasitic fungus</name>
    <dbReference type="NCBI Taxonomy" id="41045"/>
    <lineage>
        <taxon>Eukaryota</taxon>
        <taxon>Sar</taxon>
        <taxon>Stramenopiles</taxon>
        <taxon>Oomycota</taxon>
        <taxon>Peronosporomycetes</taxon>
        <taxon>Pythiales</taxon>
        <taxon>Pythiaceae</taxon>
        <taxon>Pythium</taxon>
    </lineage>
</organism>
<dbReference type="InterPro" id="IPR005399">
    <property type="entry name" value="K_chnl_volt-dep_bsu_KCNAB-rel"/>
</dbReference>
<name>A0A8K1FD68_PYTOL</name>
<dbReference type="OrthoDB" id="2310150at2759"/>
<comment type="similarity">
    <text evidence="1">Belongs to the shaker potassium channel beta subunit family.</text>
</comment>
<dbReference type="Pfam" id="PF00248">
    <property type="entry name" value="Aldo_ket_red"/>
    <property type="match status" value="1"/>
</dbReference>
<evidence type="ECO:0000313" key="5">
    <source>
        <dbReference type="EMBL" id="TMW59115.1"/>
    </source>
</evidence>
<dbReference type="InterPro" id="IPR023210">
    <property type="entry name" value="NADP_OxRdtase_dom"/>
</dbReference>
<proteinExistence type="inferred from homology"/>
<protein>
    <recommendedName>
        <fullName evidence="4">NADP-dependent oxidoreductase domain-containing protein</fullName>
    </recommendedName>
</protein>
<dbReference type="PANTHER" id="PTHR43150:SF2">
    <property type="entry name" value="HYPERKINETIC, ISOFORM M"/>
    <property type="match status" value="1"/>
</dbReference>
<evidence type="ECO:0000256" key="1">
    <source>
        <dbReference type="ARBA" id="ARBA00006515"/>
    </source>
</evidence>
<dbReference type="Proteomes" id="UP000794436">
    <property type="component" value="Unassembled WGS sequence"/>
</dbReference>
<dbReference type="EMBL" id="SPLM01000110">
    <property type="protein sequence ID" value="TMW59115.1"/>
    <property type="molecule type" value="Genomic_DNA"/>
</dbReference>
<reference evidence="5" key="1">
    <citation type="submission" date="2019-03" db="EMBL/GenBank/DDBJ databases">
        <title>Long read genome sequence of the mycoparasitic Pythium oligandrum ATCC 38472 isolated from sugarbeet rhizosphere.</title>
        <authorList>
            <person name="Gaulin E."/>
        </authorList>
    </citation>
    <scope>NUCLEOTIDE SEQUENCE</scope>
    <source>
        <strain evidence="5">ATCC 38472_TT</strain>
    </source>
</reference>
<sequence>MSTATATATATPANNMTYRFLGNTGLLVSRFSYGWFMFLERALAFDQAFAIMERAFQLGVNFIDTAETYGEGHSEEILGQVVRAGIERGTWTRSDLVINTKVFFGMDPFQPNGLNKQGLSRKHIIEGAKASLQRLGLDYVDVLMCHRPDPVTPIEETVRAMNFVINQGWALYWGTSEWSARDITEACEIADRLGLIRPIADQCEYNIFTRSRVDAEFRDVYTKYSYGLTVYSPLDGGILTGKYSHGVQPGTRLAIEMMQRFGDLVTHKLDKLAQLEAVAKELACTLAQLALAWCASNEHVSTVLFGATSIEQLENNLKAVAIVEKLTPEIKAQIEAIVPFEVNLLPRYGMMENFRFRYKN</sequence>
<evidence type="ECO:0000256" key="3">
    <source>
        <dbReference type="ARBA" id="ARBA00023002"/>
    </source>
</evidence>
<evidence type="ECO:0000259" key="4">
    <source>
        <dbReference type="Pfam" id="PF00248"/>
    </source>
</evidence>
<dbReference type="Gene3D" id="3.20.20.100">
    <property type="entry name" value="NADP-dependent oxidoreductase domain"/>
    <property type="match status" value="1"/>
</dbReference>
<keyword evidence="2" id="KW-0521">NADP</keyword>
<comment type="caution">
    <text evidence="5">The sequence shown here is derived from an EMBL/GenBank/DDBJ whole genome shotgun (WGS) entry which is preliminary data.</text>
</comment>
<dbReference type="PRINTS" id="PR01577">
    <property type="entry name" value="KCNABCHANNEL"/>
</dbReference>
<evidence type="ECO:0000256" key="2">
    <source>
        <dbReference type="ARBA" id="ARBA00022857"/>
    </source>
</evidence>
<dbReference type="InterPro" id="IPR036812">
    <property type="entry name" value="NAD(P)_OxRdtase_dom_sf"/>
</dbReference>
<dbReference type="GO" id="GO:0016491">
    <property type="term" value="F:oxidoreductase activity"/>
    <property type="evidence" value="ECO:0007669"/>
    <property type="project" value="UniProtKB-KW"/>
</dbReference>